<dbReference type="PANTHER" id="PTHR42939:SF1">
    <property type="entry name" value="ABC TRANSPORTER ATP-BINDING PROTEIN ALBC-RELATED"/>
    <property type="match status" value="1"/>
</dbReference>
<dbReference type="CDD" id="cd03230">
    <property type="entry name" value="ABC_DR_subfamily_A"/>
    <property type="match status" value="1"/>
</dbReference>
<keyword evidence="1" id="KW-0813">Transport</keyword>
<dbReference type="InterPro" id="IPR003439">
    <property type="entry name" value="ABC_transporter-like_ATP-bd"/>
</dbReference>
<gene>
    <name evidence="5" type="ORF">JOF53_001196</name>
</gene>
<dbReference type="SMART" id="SM00382">
    <property type="entry name" value="AAA"/>
    <property type="match status" value="1"/>
</dbReference>
<dbReference type="EMBL" id="JAGIOO010000001">
    <property type="protein sequence ID" value="MBP2472324.1"/>
    <property type="molecule type" value="Genomic_DNA"/>
</dbReference>
<dbReference type="GO" id="GO:0005524">
    <property type="term" value="F:ATP binding"/>
    <property type="evidence" value="ECO:0007669"/>
    <property type="project" value="UniProtKB-KW"/>
</dbReference>
<dbReference type="SUPFAM" id="SSF52540">
    <property type="entry name" value="P-loop containing nucleoside triphosphate hydrolases"/>
    <property type="match status" value="1"/>
</dbReference>
<evidence type="ECO:0000313" key="6">
    <source>
        <dbReference type="Proteomes" id="UP001519363"/>
    </source>
</evidence>
<dbReference type="RefSeq" id="WP_086781539.1">
    <property type="nucleotide sequence ID" value="NZ_JAGIOO010000001.1"/>
</dbReference>
<dbReference type="Proteomes" id="UP001519363">
    <property type="component" value="Unassembled WGS sequence"/>
</dbReference>
<dbReference type="PROSITE" id="PS50893">
    <property type="entry name" value="ABC_TRANSPORTER_2"/>
    <property type="match status" value="1"/>
</dbReference>
<keyword evidence="2" id="KW-0547">Nucleotide-binding</keyword>
<accession>A0ABS5A6U6</accession>
<dbReference type="InterPro" id="IPR027417">
    <property type="entry name" value="P-loop_NTPase"/>
</dbReference>
<feature type="domain" description="ABC transporter" evidence="4">
    <location>
        <begin position="6"/>
        <end position="229"/>
    </location>
</feature>
<evidence type="ECO:0000256" key="3">
    <source>
        <dbReference type="ARBA" id="ARBA00022840"/>
    </source>
</evidence>
<comment type="caution">
    <text evidence="5">The sequence shown here is derived from an EMBL/GenBank/DDBJ whole genome shotgun (WGS) entry which is preliminary data.</text>
</comment>
<dbReference type="Gene3D" id="3.40.50.300">
    <property type="entry name" value="P-loop containing nucleotide triphosphate hydrolases"/>
    <property type="match status" value="1"/>
</dbReference>
<evidence type="ECO:0000256" key="2">
    <source>
        <dbReference type="ARBA" id="ARBA00022741"/>
    </source>
</evidence>
<dbReference type="InterPro" id="IPR003593">
    <property type="entry name" value="AAA+_ATPase"/>
</dbReference>
<reference evidence="5 6" key="1">
    <citation type="submission" date="2021-03" db="EMBL/GenBank/DDBJ databases">
        <title>Sequencing the genomes of 1000 actinobacteria strains.</title>
        <authorList>
            <person name="Klenk H.-P."/>
        </authorList>
    </citation>
    <scope>NUCLEOTIDE SEQUENCE [LARGE SCALE GENOMIC DNA]</scope>
    <source>
        <strain evidence="5 6">DSM 44580</strain>
    </source>
</reference>
<dbReference type="InterPro" id="IPR051782">
    <property type="entry name" value="ABC_Transporter_VariousFunc"/>
</dbReference>
<keyword evidence="3 5" id="KW-0067">ATP-binding</keyword>
<dbReference type="Pfam" id="PF00005">
    <property type="entry name" value="ABC_tran"/>
    <property type="match status" value="1"/>
</dbReference>
<proteinExistence type="predicted"/>
<keyword evidence="6" id="KW-1185">Reference proteome</keyword>
<evidence type="ECO:0000256" key="1">
    <source>
        <dbReference type="ARBA" id="ARBA00022448"/>
    </source>
</evidence>
<sequence>MTEYAVAAEGLGLRYRSGWVVRGLDFQVPSGAVTALVGRNGAGKSTLLHALAGLRRPSEGSVRVLGRPPWARGPGGVGFLAQDKPLYGSFTVAETVTAARHLNPGWDQALADRLLEEAELPPRARVGSLSGGHRARLALTVALCRRPDLLLLDEPMAEMDPVARQDMVRALMGAVAETGMGLVVSSHTISELEEVCDHLLLLRAGGLLLQGPVEELADQHRVVIAARHEREPDFAPHEVVALRRGERQVRAFLRVNGEAGAPDWTVTRPGLDELVQGYLRPAGREDVA</sequence>
<evidence type="ECO:0000259" key="4">
    <source>
        <dbReference type="PROSITE" id="PS50893"/>
    </source>
</evidence>
<dbReference type="PANTHER" id="PTHR42939">
    <property type="entry name" value="ABC TRANSPORTER ATP-BINDING PROTEIN ALBC-RELATED"/>
    <property type="match status" value="1"/>
</dbReference>
<organism evidence="5 6">
    <name type="scientific">Crossiella equi</name>
    <dbReference type="NCBI Taxonomy" id="130796"/>
    <lineage>
        <taxon>Bacteria</taxon>
        <taxon>Bacillati</taxon>
        <taxon>Actinomycetota</taxon>
        <taxon>Actinomycetes</taxon>
        <taxon>Pseudonocardiales</taxon>
        <taxon>Pseudonocardiaceae</taxon>
        <taxon>Crossiella</taxon>
    </lineage>
</organism>
<name>A0ABS5A6U6_9PSEU</name>
<protein>
    <submittedName>
        <fullName evidence="5">ABC-2 type transport system ATP-binding protein</fullName>
    </submittedName>
</protein>
<evidence type="ECO:0000313" key="5">
    <source>
        <dbReference type="EMBL" id="MBP2472324.1"/>
    </source>
</evidence>